<evidence type="ECO:0000313" key="9">
    <source>
        <dbReference type="Proteomes" id="UP000095576"/>
    </source>
</evidence>
<dbReference type="RefSeq" id="WP_022471785.1">
    <property type="nucleotide sequence ID" value="NZ_AP022660.1"/>
</dbReference>
<dbReference type="PANTHER" id="PTHR13833:SF71">
    <property type="entry name" value="NHL DOMAIN-CONTAINING PROTEIN"/>
    <property type="match status" value="1"/>
</dbReference>
<dbReference type="EMBL" id="CP083681">
    <property type="protein sequence ID" value="UYU70450.1"/>
    <property type="molecule type" value="Genomic_DNA"/>
</dbReference>
<dbReference type="SUPFAM" id="SSF81296">
    <property type="entry name" value="E set domains"/>
    <property type="match status" value="1"/>
</dbReference>
<evidence type="ECO:0000313" key="5">
    <source>
        <dbReference type="EMBL" id="KAB4453832.1"/>
    </source>
</evidence>
<dbReference type="PROSITE" id="PS51257">
    <property type="entry name" value="PROKAR_LIPOPROTEIN"/>
    <property type="match status" value="1"/>
</dbReference>
<dbReference type="InterPro" id="IPR013783">
    <property type="entry name" value="Ig-like_fold"/>
</dbReference>
<evidence type="ECO:0000313" key="11">
    <source>
        <dbReference type="Proteomes" id="UP000460317"/>
    </source>
</evidence>
<evidence type="ECO:0000313" key="8">
    <source>
        <dbReference type="EMBL" id="UYU91608.1"/>
    </source>
</evidence>
<evidence type="ECO:0000313" key="7">
    <source>
        <dbReference type="EMBL" id="UYU70450.1"/>
    </source>
</evidence>
<dbReference type="EMBL" id="CZAP01000003">
    <property type="protein sequence ID" value="CUP18864.1"/>
    <property type="molecule type" value="Genomic_DNA"/>
</dbReference>
<evidence type="ECO:0000259" key="2">
    <source>
        <dbReference type="Pfam" id="PF01833"/>
    </source>
</evidence>
<evidence type="ECO:0000313" key="12">
    <source>
        <dbReference type="Proteomes" id="UP000500882"/>
    </source>
</evidence>
<dbReference type="SUPFAM" id="SSF101898">
    <property type="entry name" value="NHL repeat"/>
    <property type="match status" value="1"/>
</dbReference>
<evidence type="ECO:0000313" key="10">
    <source>
        <dbReference type="Proteomes" id="UP000283616"/>
    </source>
</evidence>
<dbReference type="InterPro" id="IPR014756">
    <property type="entry name" value="Ig_E-set"/>
</dbReference>
<dbReference type="Proteomes" id="UP000500882">
    <property type="component" value="Chromosome"/>
</dbReference>
<reference evidence="6 10" key="2">
    <citation type="submission" date="2018-08" db="EMBL/GenBank/DDBJ databases">
        <title>A genome reference for cultivated species of the human gut microbiota.</title>
        <authorList>
            <person name="Zou Y."/>
            <person name="Xue W."/>
            <person name="Luo G."/>
        </authorList>
    </citation>
    <scope>NUCLEOTIDE SEQUENCE [LARGE SCALE GENOMIC DNA]</scope>
    <source>
        <strain evidence="6 10">AF37-12</strain>
    </source>
</reference>
<dbReference type="EMBL" id="CP083685">
    <property type="protein sequence ID" value="UYU91608.1"/>
    <property type="molecule type" value="Genomic_DNA"/>
</dbReference>
<evidence type="ECO:0000256" key="1">
    <source>
        <dbReference type="ARBA" id="ARBA00022737"/>
    </source>
</evidence>
<organism evidence="4 9">
    <name type="scientific">Bacteroides thetaiotaomicron</name>
    <dbReference type="NCBI Taxonomy" id="818"/>
    <lineage>
        <taxon>Bacteria</taxon>
        <taxon>Pseudomonadati</taxon>
        <taxon>Bacteroidota</taxon>
        <taxon>Bacteroidia</taxon>
        <taxon>Bacteroidales</taxon>
        <taxon>Bacteroidaceae</taxon>
        <taxon>Bacteroides</taxon>
    </lineage>
</organism>
<reference evidence="7" key="5">
    <citation type="submission" date="2021-06" db="EMBL/GenBank/DDBJ databases">
        <title>Interrogation of the integrated mobile genetic elements in gut-associated Bacteroides with a consensus prediction approach.</title>
        <authorList>
            <person name="Campbell D.E."/>
            <person name="Leigh J.R."/>
            <person name="Kim T."/>
            <person name="England W."/>
            <person name="Whitaker R.J."/>
            <person name="Degnan P.H."/>
        </authorList>
    </citation>
    <scope>NUCLEOTIDE SEQUENCE</scope>
    <source>
        <strain evidence="8">VPI-3443</strain>
        <strain evidence="7">VPI-BTDOT2</strain>
    </source>
</reference>
<protein>
    <submittedName>
        <fullName evidence="4">Cell surface protein</fullName>
    </submittedName>
    <submittedName>
        <fullName evidence="7">IPT/TIG domain-containing protein</fullName>
    </submittedName>
</protein>
<dbReference type="AlphaFoldDB" id="A0A174L2P7"/>
<feature type="domain" description="IPT/TIG" evidence="2">
    <location>
        <begin position="45"/>
        <end position="134"/>
    </location>
</feature>
<name>A0A174L2P7_BACT4</name>
<dbReference type="Proteomes" id="UP001162960">
    <property type="component" value="Chromosome"/>
</dbReference>
<dbReference type="EMBL" id="AP022660">
    <property type="protein sequence ID" value="BCA52473.1"/>
    <property type="molecule type" value="Genomic_DNA"/>
</dbReference>
<dbReference type="EMBL" id="WCSB01000004">
    <property type="protein sequence ID" value="KAB4453832.1"/>
    <property type="molecule type" value="Genomic_DNA"/>
</dbReference>
<dbReference type="InterPro" id="IPR002909">
    <property type="entry name" value="IPT_dom"/>
</dbReference>
<sequence>MKKNLIHQILFLFCIGGCALTIIIASSCEDKTSAQVYDPNAPIKVTNFYPDSGGIATQVILNGENFGTDLSNIEVYFNNKKAALIGSLGNKLYVITPRRPGDGMPDDGDPDHDQVEITVKVGEQSAVYDKKFDYHIQTVVTTLCGRPGTSGVKVGTLGETEFPEVGFLAVDAEDNLFVCPRELWGANKLILINEKENQSSIIIDNAGQYPLNQPCIIDNGLGLVIPTDGGNTFWSVNSVDFWTPRRRDYMAADGVDASKVNTTYKHSFAYCELDNHFYCRTKDANFFLKIDGKTGYAWVIEVGNNDLLATSDCYMTFSRTDPKKLYMAFTNQHCIGVFEDITDPTREGNFRIYAGDKGRAGHADGQETEAQFSSPRQLVLDEEENLYIADSGNHCIRKVTPEGVVSTVIGNPNTSGYKDGTPEIALFTEPWGLAIDSEGTIYIGDKDNRCVRKLSIE</sequence>
<reference evidence="3 12" key="4">
    <citation type="submission" date="2020-02" db="EMBL/GenBank/DDBJ databases">
        <title>Whole-genome sequencing and comparative analysis of the genomes of Bacteroides thetaiotaomicron and Escherichia coli isolated from a healthy resident in Vietnam.</title>
        <authorList>
            <person name="Mohsin M."/>
            <person name="Tanaka K."/>
            <person name="Kawahara R."/>
            <person name="Kondo S."/>
            <person name="Noguchi H."/>
            <person name="Motooka D."/>
            <person name="Nakamura S."/>
            <person name="Khong D.T."/>
            <person name="Nguyen T.N."/>
            <person name="Tran H.T."/>
            <person name="Yamamoto Y."/>
        </authorList>
    </citation>
    <scope>NUCLEOTIDE SEQUENCE [LARGE SCALE GENOMIC DNA]</scope>
    <source>
        <strain evidence="3 12">F9-2</strain>
    </source>
</reference>
<keyword evidence="1" id="KW-0677">Repeat</keyword>
<evidence type="ECO:0000313" key="4">
    <source>
        <dbReference type="EMBL" id="CUP18864.1"/>
    </source>
</evidence>
<dbReference type="Pfam" id="PF01436">
    <property type="entry name" value="NHL"/>
    <property type="match status" value="2"/>
</dbReference>
<evidence type="ECO:0000313" key="6">
    <source>
        <dbReference type="EMBL" id="RHL64257.1"/>
    </source>
</evidence>
<reference evidence="4 9" key="1">
    <citation type="submission" date="2015-09" db="EMBL/GenBank/DDBJ databases">
        <authorList>
            <consortium name="Pathogen Informatics"/>
        </authorList>
    </citation>
    <scope>NUCLEOTIDE SEQUENCE [LARGE SCALE GENOMIC DNA]</scope>
    <source>
        <strain evidence="4 9">2789STDY5834899</strain>
    </source>
</reference>
<dbReference type="Proteomes" id="UP000283616">
    <property type="component" value="Unassembled WGS sequence"/>
</dbReference>
<dbReference type="Proteomes" id="UP000095576">
    <property type="component" value="Unassembled WGS sequence"/>
</dbReference>
<gene>
    <name evidence="3" type="ORF">BatF92_44150</name>
    <name evidence="6" type="ORF">DW011_00200</name>
    <name evidence="4" type="ORF">ERS852511_01404</name>
    <name evidence="5" type="ORF">GAN93_05925</name>
    <name evidence="7" type="ORF">KQP59_19540</name>
    <name evidence="8" type="ORF">KQP74_02940</name>
</gene>
<dbReference type="CDD" id="cd00603">
    <property type="entry name" value="IPT_PCSR"/>
    <property type="match status" value="1"/>
</dbReference>
<accession>A0A174L2P7</accession>
<dbReference type="Pfam" id="PF01833">
    <property type="entry name" value="TIG"/>
    <property type="match status" value="1"/>
</dbReference>
<evidence type="ECO:0000313" key="3">
    <source>
        <dbReference type="EMBL" id="BCA52473.1"/>
    </source>
</evidence>
<dbReference type="InterPro" id="IPR001258">
    <property type="entry name" value="NHL_repeat"/>
</dbReference>
<reference evidence="5 11" key="3">
    <citation type="journal article" date="2019" name="Nat. Med.">
        <title>A library of human gut bacterial isolates paired with longitudinal multiomics data enables mechanistic microbiome research.</title>
        <authorList>
            <person name="Poyet M."/>
            <person name="Groussin M."/>
            <person name="Gibbons S.M."/>
            <person name="Avila-Pacheco J."/>
            <person name="Jiang X."/>
            <person name="Kearney S.M."/>
            <person name="Perrotta A.R."/>
            <person name="Berdy B."/>
            <person name="Zhao S."/>
            <person name="Lieberman T.D."/>
            <person name="Swanson P.K."/>
            <person name="Smith M."/>
            <person name="Roesemann S."/>
            <person name="Alexander J.E."/>
            <person name="Rich S.A."/>
            <person name="Livny J."/>
            <person name="Vlamakis H."/>
            <person name="Clish C."/>
            <person name="Bullock K."/>
            <person name="Deik A."/>
            <person name="Scott J."/>
            <person name="Pierce K.A."/>
            <person name="Xavier R.J."/>
            <person name="Alm E.J."/>
        </authorList>
    </citation>
    <scope>NUCLEOTIDE SEQUENCE [LARGE SCALE GENOMIC DNA]</scope>
    <source>
        <strain evidence="5 11">BIOML-A165</strain>
    </source>
</reference>
<dbReference type="EMBL" id="QROV01000001">
    <property type="protein sequence ID" value="RHL64257.1"/>
    <property type="molecule type" value="Genomic_DNA"/>
</dbReference>
<dbReference type="Gene3D" id="2.60.40.10">
    <property type="entry name" value="Immunoglobulins"/>
    <property type="match status" value="1"/>
</dbReference>
<dbReference type="Proteomes" id="UP000460317">
    <property type="component" value="Unassembled WGS sequence"/>
</dbReference>
<dbReference type="InterPro" id="IPR011042">
    <property type="entry name" value="6-blade_b-propeller_TolB-like"/>
</dbReference>
<proteinExistence type="predicted"/>
<dbReference type="Proteomes" id="UP001156216">
    <property type="component" value="Chromosome"/>
</dbReference>
<dbReference type="PANTHER" id="PTHR13833">
    <property type="match status" value="1"/>
</dbReference>
<dbReference type="Gene3D" id="2.120.10.30">
    <property type="entry name" value="TolB, C-terminal domain"/>
    <property type="match status" value="1"/>
</dbReference>